<feature type="domain" description="DUF3592" evidence="2">
    <location>
        <begin position="39"/>
        <end position="108"/>
    </location>
</feature>
<sequence length="232" mass="25705">MKAVSILKYVFTAIGLGLLIGAFFSYKSTQDFLGNALATEGTVIELVRSRSSDSVTYAPVVKFMTRDGSLIEFMSSSSSNPPSYYEGEKVEVLYQEFSPQQARINGFFSLWGVASILGVLGAVFSLVGLSIILFGKLKGRKIKYLKENGISVNAKFTGVELNSSLEVNGRHPYRISAQWKNPATSEIHIFNSENIWFDPSDHIDIDELTVLIEKDNPKKYHVDTSFLPKVAS</sequence>
<gene>
    <name evidence="3" type="ORF">ACFSKX_04995</name>
</gene>
<dbReference type="EMBL" id="JBHUJD010000005">
    <property type="protein sequence ID" value="MFD2309767.1"/>
    <property type="molecule type" value="Genomic_DNA"/>
</dbReference>
<accession>A0ABW5E8H9</accession>
<comment type="caution">
    <text evidence="3">The sequence shown here is derived from an EMBL/GenBank/DDBJ whole genome shotgun (WGS) entry which is preliminary data.</text>
</comment>
<keyword evidence="1" id="KW-0472">Membrane</keyword>
<evidence type="ECO:0000259" key="2">
    <source>
        <dbReference type="Pfam" id="PF12158"/>
    </source>
</evidence>
<dbReference type="RefSeq" id="WP_265720499.1">
    <property type="nucleotide sequence ID" value="NZ_JAPIVK010000003.1"/>
</dbReference>
<dbReference type="Proteomes" id="UP001597425">
    <property type="component" value="Unassembled WGS sequence"/>
</dbReference>
<name>A0ABW5E8H9_9GAMM</name>
<keyword evidence="1" id="KW-0812">Transmembrane</keyword>
<proteinExistence type="predicted"/>
<feature type="transmembrane region" description="Helical" evidence="1">
    <location>
        <begin position="108"/>
        <end position="134"/>
    </location>
</feature>
<dbReference type="InterPro" id="IPR021994">
    <property type="entry name" value="DUF3592"/>
</dbReference>
<evidence type="ECO:0000256" key="1">
    <source>
        <dbReference type="SAM" id="Phobius"/>
    </source>
</evidence>
<keyword evidence="1" id="KW-1133">Transmembrane helix</keyword>
<keyword evidence="4" id="KW-1185">Reference proteome</keyword>
<reference evidence="4" key="1">
    <citation type="journal article" date="2019" name="Int. J. Syst. Evol. Microbiol.">
        <title>The Global Catalogue of Microorganisms (GCM) 10K type strain sequencing project: providing services to taxonomists for standard genome sequencing and annotation.</title>
        <authorList>
            <consortium name="The Broad Institute Genomics Platform"/>
            <consortium name="The Broad Institute Genome Sequencing Center for Infectious Disease"/>
            <person name="Wu L."/>
            <person name="Ma J."/>
        </authorList>
    </citation>
    <scope>NUCLEOTIDE SEQUENCE [LARGE SCALE GENOMIC DNA]</scope>
    <source>
        <strain evidence="4">KCTC 12848</strain>
    </source>
</reference>
<evidence type="ECO:0000313" key="3">
    <source>
        <dbReference type="EMBL" id="MFD2309767.1"/>
    </source>
</evidence>
<evidence type="ECO:0000313" key="4">
    <source>
        <dbReference type="Proteomes" id="UP001597425"/>
    </source>
</evidence>
<protein>
    <submittedName>
        <fullName evidence="3">DUF3592 domain-containing protein</fullName>
    </submittedName>
</protein>
<feature type="transmembrane region" description="Helical" evidence="1">
    <location>
        <begin position="7"/>
        <end position="26"/>
    </location>
</feature>
<organism evidence="3 4">
    <name type="scientific">Microbulbifer halophilus</name>
    <dbReference type="NCBI Taxonomy" id="453963"/>
    <lineage>
        <taxon>Bacteria</taxon>
        <taxon>Pseudomonadati</taxon>
        <taxon>Pseudomonadota</taxon>
        <taxon>Gammaproteobacteria</taxon>
        <taxon>Cellvibrionales</taxon>
        <taxon>Microbulbiferaceae</taxon>
        <taxon>Microbulbifer</taxon>
    </lineage>
</organism>
<dbReference type="Pfam" id="PF12158">
    <property type="entry name" value="DUF3592"/>
    <property type="match status" value="1"/>
</dbReference>